<comment type="caution">
    <text evidence="2">The sequence shown here is derived from an EMBL/GenBank/DDBJ whole genome shotgun (WGS) entry which is preliminary data.</text>
</comment>
<evidence type="ECO:0000313" key="2">
    <source>
        <dbReference type="EMBL" id="TDK20631.1"/>
    </source>
</evidence>
<sequence>MRIAEAAPRTWLLATLAGWALCLWLLALFGMAGSIDRLDEDASLLRPLPGAFEPLPERLGALQQYAEPASRPLFTDDRRPQPFLIDPMAEAGDGGGAFDFVLTSVLRTPSLEMVILQPTDGGRSIGVKVGDAVDGLSNWSLASISSRTAVFNGPDGEMTLELRQFDGVGGEPPTRMSVGASPDPGTAGVRSAMSVPPASANAGPNASAAASSAPTPAVTDANGMPVPQVTEGVAPETTPAARTSPDQVEAIRRRIEERRARLREQAQQNNQTP</sequence>
<dbReference type="RefSeq" id="WP_133323508.1">
    <property type="nucleotide sequence ID" value="NZ_SMTF01000018.1"/>
</dbReference>
<dbReference type="AlphaFoldDB" id="A0A4R5TSU1"/>
<feature type="compositionally biased region" description="Low complexity" evidence="1">
    <location>
        <begin position="194"/>
        <end position="219"/>
    </location>
</feature>
<feature type="region of interest" description="Disordered" evidence="1">
    <location>
        <begin position="166"/>
        <end position="249"/>
    </location>
</feature>
<proteinExistence type="predicted"/>
<keyword evidence="3" id="KW-1185">Reference proteome</keyword>
<organism evidence="2 3">
    <name type="scientific">Luteimonas aestuarii</name>
    <dbReference type="NCBI Taxonomy" id="453837"/>
    <lineage>
        <taxon>Bacteria</taxon>
        <taxon>Pseudomonadati</taxon>
        <taxon>Pseudomonadota</taxon>
        <taxon>Gammaproteobacteria</taxon>
        <taxon>Lysobacterales</taxon>
        <taxon>Lysobacteraceae</taxon>
        <taxon>Luteimonas</taxon>
    </lineage>
</organism>
<accession>A0A4R5TSU1</accession>
<name>A0A4R5TSU1_9GAMM</name>
<dbReference type="OrthoDB" id="6051102at2"/>
<dbReference type="EMBL" id="SMTF01000018">
    <property type="protein sequence ID" value="TDK20631.1"/>
    <property type="molecule type" value="Genomic_DNA"/>
</dbReference>
<dbReference type="Proteomes" id="UP000294796">
    <property type="component" value="Unassembled WGS sequence"/>
</dbReference>
<reference evidence="2 3" key="1">
    <citation type="submission" date="2019-03" db="EMBL/GenBank/DDBJ databases">
        <title>Luteimonas zhaokaii sp.nov., isolated from the rectal contents of Plateau pika in Yushu, Qinghai Province, China.</title>
        <authorList>
            <person name="Zhang G."/>
        </authorList>
    </citation>
    <scope>NUCLEOTIDE SEQUENCE [LARGE SCALE GENOMIC DNA]</scope>
    <source>
        <strain evidence="2 3">B9</strain>
    </source>
</reference>
<evidence type="ECO:0000313" key="3">
    <source>
        <dbReference type="Proteomes" id="UP000294796"/>
    </source>
</evidence>
<evidence type="ECO:0008006" key="4">
    <source>
        <dbReference type="Google" id="ProtNLM"/>
    </source>
</evidence>
<evidence type="ECO:0000256" key="1">
    <source>
        <dbReference type="SAM" id="MobiDB-lite"/>
    </source>
</evidence>
<gene>
    <name evidence="2" type="ORF">E2F46_15580</name>
</gene>
<protein>
    <recommendedName>
        <fullName evidence="4">General secretion pathway protein GspN</fullName>
    </recommendedName>
</protein>